<comment type="caution">
    <text evidence="9">The sequence shown here is derived from an EMBL/GenBank/DDBJ whole genome shotgun (WGS) entry which is preliminary data.</text>
</comment>
<keyword evidence="7 8" id="KW-0472">Membrane</keyword>
<keyword evidence="4" id="KW-0309">Germination</keyword>
<feature type="transmembrane region" description="Helical" evidence="8">
    <location>
        <begin position="40"/>
        <end position="61"/>
    </location>
</feature>
<sequence>MSETAKISTRQLAILATFSTVGDSILVLPAIVAGEAKKDAWISTILGLMVGLLVILLFVYVGKFNPKLGLVELNERILGRWVGTVISSLFLGYALLSMGAHLRELGDFTVTQVMPDTPIEAVVIHFNPSPSNYGGKAGS</sequence>
<dbReference type="EMBL" id="RRCN01000001">
    <property type="protein sequence ID" value="RRJ62938.1"/>
    <property type="molecule type" value="Genomic_DNA"/>
</dbReference>
<dbReference type="Pfam" id="PF03845">
    <property type="entry name" value="Spore_permease"/>
    <property type="match status" value="1"/>
</dbReference>
<keyword evidence="5 8" id="KW-0812">Transmembrane</keyword>
<dbReference type="GO" id="GO:0009847">
    <property type="term" value="P:spore germination"/>
    <property type="evidence" value="ECO:0007669"/>
    <property type="project" value="InterPro"/>
</dbReference>
<keyword evidence="10" id="KW-1185">Reference proteome</keyword>
<dbReference type="PANTHER" id="PTHR34975:SF2">
    <property type="entry name" value="SPORE GERMINATION PROTEIN A2"/>
    <property type="match status" value="1"/>
</dbReference>
<keyword evidence="3" id="KW-0813">Transport</keyword>
<accession>A0A3P3U069</accession>
<dbReference type="PANTHER" id="PTHR34975">
    <property type="entry name" value="SPORE GERMINATION PROTEIN A2"/>
    <property type="match status" value="1"/>
</dbReference>
<evidence type="ECO:0000256" key="2">
    <source>
        <dbReference type="ARBA" id="ARBA00007998"/>
    </source>
</evidence>
<feature type="transmembrane region" description="Helical" evidence="8">
    <location>
        <begin position="81"/>
        <end position="102"/>
    </location>
</feature>
<keyword evidence="6 8" id="KW-1133">Transmembrane helix</keyword>
<name>A0A3P3U069_9BACL</name>
<evidence type="ECO:0000313" key="10">
    <source>
        <dbReference type="Proteomes" id="UP000267017"/>
    </source>
</evidence>
<dbReference type="RefSeq" id="WP_128630817.1">
    <property type="nucleotide sequence ID" value="NZ_RRCN01000001.1"/>
</dbReference>
<evidence type="ECO:0000256" key="5">
    <source>
        <dbReference type="ARBA" id="ARBA00022692"/>
    </source>
</evidence>
<dbReference type="OrthoDB" id="2078716at2"/>
<evidence type="ECO:0000256" key="7">
    <source>
        <dbReference type="ARBA" id="ARBA00023136"/>
    </source>
</evidence>
<protein>
    <submittedName>
        <fullName evidence="9">Uncharacterized protein</fullName>
    </submittedName>
</protein>
<dbReference type="AlphaFoldDB" id="A0A3P3U069"/>
<dbReference type="Gene3D" id="1.20.1740.10">
    <property type="entry name" value="Amino acid/polyamine transporter I"/>
    <property type="match status" value="1"/>
</dbReference>
<organism evidence="9 10">
    <name type="scientific">Paenibacillus oralis</name>
    <dbReference type="NCBI Taxonomy" id="2490856"/>
    <lineage>
        <taxon>Bacteria</taxon>
        <taxon>Bacillati</taxon>
        <taxon>Bacillota</taxon>
        <taxon>Bacilli</taxon>
        <taxon>Bacillales</taxon>
        <taxon>Paenibacillaceae</taxon>
        <taxon>Paenibacillus</taxon>
    </lineage>
</organism>
<comment type="subcellular location">
    <subcellularLocation>
        <location evidence="1">Membrane</location>
        <topology evidence="1">Multi-pass membrane protein</topology>
    </subcellularLocation>
</comment>
<dbReference type="GO" id="GO:0016020">
    <property type="term" value="C:membrane"/>
    <property type="evidence" value="ECO:0007669"/>
    <property type="project" value="UniProtKB-SubCell"/>
</dbReference>
<evidence type="ECO:0000256" key="3">
    <source>
        <dbReference type="ARBA" id="ARBA00022448"/>
    </source>
</evidence>
<evidence type="ECO:0000256" key="6">
    <source>
        <dbReference type="ARBA" id="ARBA00022989"/>
    </source>
</evidence>
<gene>
    <name evidence="9" type="ORF">EHV15_08385</name>
</gene>
<dbReference type="InterPro" id="IPR004761">
    <property type="entry name" value="Spore_GerAB"/>
</dbReference>
<dbReference type="Proteomes" id="UP000267017">
    <property type="component" value="Unassembled WGS sequence"/>
</dbReference>
<evidence type="ECO:0000313" key="9">
    <source>
        <dbReference type="EMBL" id="RRJ62938.1"/>
    </source>
</evidence>
<comment type="similarity">
    <text evidence="2">Belongs to the amino acid-polyamine-organocation (APC) superfamily. Spore germination protein (SGP) (TC 2.A.3.9) family.</text>
</comment>
<evidence type="ECO:0000256" key="1">
    <source>
        <dbReference type="ARBA" id="ARBA00004141"/>
    </source>
</evidence>
<evidence type="ECO:0000256" key="8">
    <source>
        <dbReference type="SAM" id="Phobius"/>
    </source>
</evidence>
<reference evidence="9 10" key="1">
    <citation type="submission" date="2018-11" db="EMBL/GenBank/DDBJ databases">
        <title>Genome sequencing of Paenibacillus sp. KCOM 3021 (= ChDC PVNT-B20).</title>
        <authorList>
            <person name="Kook J.-K."/>
            <person name="Park S.-N."/>
            <person name="Lim Y.K."/>
        </authorList>
    </citation>
    <scope>NUCLEOTIDE SEQUENCE [LARGE SCALE GENOMIC DNA]</scope>
    <source>
        <strain evidence="9 10">KCOM 3021</strain>
    </source>
</reference>
<evidence type="ECO:0000256" key="4">
    <source>
        <dbReference type="ARBA" id="ARBA00022544"/>
    </source>
</evidence>
<feature type="transmembrane region" description="Helical" evidence="8">
    <location>
        <begin position="12"/>
        <end position="34"/>
    </location>
</feature>
<proteinExistence type="inferred from homology"/>